<feature type="domain" description="Zn(2)-C6 fungal-type" evidence="3">
    <location>
        <begin position="31"/>
        <end position="61"/>
    </location>
</feature>
<dbReference type="PROSITE" id="PS50048">
    <property type="entry name" value="ZN2_CY6_FUNGAL_2"/>
    <property type="match status" value="1"/>
</dbReference>
<accession>A0A1L7W9Z9</accession>
<sequence length="575" mass="64452">MASPSRRRIDSHRASISRPGSTYARKRAIKACQVCRARRTKCDQQRPACSFCVKAGVECVFEPDTNVTFDQASLAIIDRLDRLERKIDNQSRPQPAFLGTQYDDSIPETSDDLSPEPSVTHKPLFPTTIDKVVQWSVFRDVQLPTLASHTRQSPGSQSECSNAQRPWVDEITDRVSCERWLSSFFAHIHVKNPILDEGETRRLVSRLCAQGLDWSIESGLALLVCANGAIARPLGESLPISHPDRQMAISLLDAAQRRLGGGLGPEGLIHAQCAFLSGVLLMSLIRPVEAWTTFVHGLAICQTLPYVRQIDHASGQTSPQETSEQSVLWSCWKSEQELRFELGMSSPAGVADDPPELFPKPPDGCEGDVERAWYFYLSEIALWRIEVNARRLMGQLQHGRRRSLSSALREIGKDTSHQLGAWQASLPPLVSIEGESSPHGGAEDDVIRFVLRGRITYIRELVSWPFMHVALNEPVDQELDEHDTSAALAYHHQRLLVNAPGYYHRHHGTWLMLRSSARSACILLGFARLHPGSTFLPLCWKDVVMDTLKMIEYWSLEADGMLSVLQTMKWLVQVV</sequence>
<dbReference type="EMBL" id="FJOF01000016">
    <property type="protein sequence ID" value="CZR49427.1"/>
    <property type="molecule type" value="Genomic_DNA"/>
</dbReference>
<name>A0A1L7W9Z9_FUSPR</name>
<gene>
    <name evidence="4" type="ORF">FPRO_08832</name>
</gene>
<dbReference type="Proteomes" id="UP000183971">
    <property type="component" value="Unassembled WGS sequence"/>
</dbReference>
<dbReference type="VEuPathDB" id="FungiDB:FPRO_08832"/>
<dbReference type="RefSeq" id="XP_031089929.1">
    <property type="nucleotide sequence ID" value="XM_031224696.1"/>
</dbReference>
<dbReference type="PROSITE" id="PS00463">
    <property type="entry name" value="ZN2_CY6_FUNGAL_1"/>
    <property type="match status" value="1"/>
</dbReference>
<dbReference type="Gene3D" id="4.10.240.10">
    <property type="entry name" value="Zn(2)-C6 fungal-type DNA-binding domain"/>
    <property type="match status" value="1"/>
</dbReference>
<dbReference type="CDD" id="cd00067">
    <property type="entry name" value="GAL4"/>
    <property type="match status" value="1"/>
</dbReference>
<keyword evidence="5" id="KW-1185">Reference proteome</keyword>
<feature type="compositionally biased region" description="Acidic residues" evidence="2">
    <location>
        <begin position="105"/>
        <end position="114"/>
    </location>
</feature>
<feature type="region of interest" description="Disordered" evidence="2">
    <location>
        <begin position="1"/>
        <end position="22"/>
    </location>
</feature>
<keyword evidence="1" id="KW-0539">Nucleus</keyword>
<dbReference type="GeneID" id="42053708"/>
<evidence type="ECO:0000313" key="4">
    <source>
        <dbReference type="EMBL" id="CZR49427.1"/>
    </source>
</evidence>
<dbReference type="GO" id="GO:0008270">
    <property type="term" value="F:zinc ion binding"/>
    <property type="evidence" value="ECO:0007669"/>
    <property type="project" value="InterPro"/>
</dbReference>
<organism evidence="4 5">
    <name type="scientific">Fusarium proliferatum (strain ET1)</name>
    <name type="common">Orchid endophyte fungus</name>
    <dbReference type="NCBI Taxonomy" id="1227346"/>
    <lineage>
        <taxon>Eukaryota</taxon>
        <taxon>Fungi</taxon>
        <taxon>Dikarya</taxon>
        <taxon>Ascomycota</taxon>
        <taxon>Pezizomycotina</taxon>
        <taxon>Sordariomycetes</taxon>
        <taxon>Hypocreomycetidae</taxon>
        <taxon>Hypocreales</taxon>
        <taxon>Nectriaceae</taxon>
        <taxon>Fusarium</taxon>
        <taxon>Fusarium fujikuroi species complex</taxon>
    </lineage>
</organism>
<dbReference type="AlphaFoldDB" id="A0A1L7W9Z9"/>
<dbReference type="InterPro" id="IPR036864">
    <property type="entry name" value="Zn2-C6_fun-type_DNA-bd_sf"/>
</dbReference>
<dbReference type="PANTHER" id="PTHR47785">
    <property type="entry name" value="ZN(II)2CYS6 TRANSCRIPTION FACTOR (EUROFUNG)-RELATED-RELATED"/>
    <property type="match status" value="1"/>
</dbReference>
<dbReference type="SUPFAM" id="SSF57701">
    <property type="entry name" value="Zn2/Cys6 DNA-binding domain"/>
    <property type="match status" value="1"/>
</dbReference>
<dbReference type="SMART" id="SM00066">
    <property type="entry name" value="GAL4"/>
    <property type="match status" value="1"/>
</dbReference>
<dbReference type="InterPro" id="IPR001138">
    <property type="entry name" value="Zn2Cys6_DnaBD"/>
</dbReference>
<dbReference type="Pfam" id="PF00172">
    <property type="entry name" value="Zn_clus"/>
    <property type="match status" value="1"/>
</dbReference>
<reference evidence="5" key="1">
    <citation type="journal article" date="2016" name="Genome Biol. Evol.">
        <title>Comparative 'omics' of the Fusarium fujikuroi species complex highlights differences in genetic potential and metabolite synthesis.</title>
        <authorList>
            <person name="Niehaus E.-M."/>
            <person name="Muensterkoetter M."/>
            <person name="Proctor R.H."/>
            <person name="Brown D.W."/>
            <person name="Sharon A."/>
            <person name="Idan Y."/>
            <person name="Oren-Young L."/>
            <person name="Sieber C.M."/>
            <person name="Novak O."/>
            <person name="Pencik A."/>
            <person name="Tarkowska D."/>
            <person name="Hromadova K."/>
            <person name="Freeman S."/>
            <person name="Maymon M."/>
            <person name="Elazar M."/>
            <person name="Youssef S.A."/>
            <person name="El-Shabrawy E.S.M."/>
            <person name="Shalaby A.B.A."/>
            <person name="Houterman P."/>
            <person name="Brock N.L."/>
            <person name="Burkhardt I."/>
            <person name="Tsavkelova E.A."/>
            <person name="Dickschat J.S."/>
            <person name="Galuszka P."/>
            <person name="Gueldener U."/>
            <person name="Tudzynski B."/>
        </authorList>
    </citation>
    <scope>NUCLEOTIDE SEQUENCE [LARGE SCALE GENOMIC DNA]</scope>
    <source>
        <strain evidence="5">ET1</strain>
    </source>
</reference>
<dbReference type="GO" id="GO:0000981">
    <property type="term" value="F:DNA-binding transcription factor activity, RNA polymerase II-specific"/>
    <property type="evidence" value="ECO:0007669"/>
    <property type="project" value="InterPro"/>
</dbReference>
<dbReference type="InterPro" id="IPR053181">
    <property type="entry name" value="EcdB-like_regulator"/>
</dbReference>
<protein>
    <recommendedName>
        <fullName evidence="3">Zn(2)-C6 fungal-type domain-containing protein</fullName>
    </recommendedName>
</protein>
<evidence type="ECO:0000256" key="1">
    <source>
        <dbReference type="ARBA" id="ARBA00023242"/>
    </source>
</evidence>
<evidence type="ECO:0000313" key="5">
    <source>
        <dbReference type="Proteomes" id="UP000183971"/>
    </source>
</evidence>
<feature type="region of interest" description="Disordered" evidence="2">
    <location>
        <begin position="90"/>
        <end position="120"/>
    </location>
</feature>
<dbReference type="PANTHER" id="PTHR47785:SF7">
    <property type="entry name" value="ZN(II)2CYS6 TRANSCRIPTION FACTOR (EUROFUNG)"/>
    <property type="match status" value="1"/>
</dbReference>
<dbReference type="CDD" id="cd12148">
    <property type="entry name" value="fungal_TF_MHR"/>
    <property type="match status" value="1"/>
</dbReference>
<evidence type="ECO:0000259" key="3">
    <source>
        <dbReference type="PROSITE" id="PS50048"/>
    </source>
</evidence>
<comment type="caution">
    <text evidence="4">The sequence shown here is derived from an EMBL/GenBank/DDBJ whole genome shotgun (WGS) entry which is preliminary data.</text>
</comment>
<proteinExistence type="predicted"/>
<evidence type="ECO:0000256" key="2">
    <source>
        <dbReference type="SAM" id="MobiDB-lite"/>
    </source>
</evidence>